<dbReference type="GO" id="GO:0005856">
    <property type="term" value="C:cytoskeleton"/>
    <property type="evidence" value="ECO:0007669"/>
    <property type="project" value="UniProtKB-SubCell"/>
</dbReference>
<keyword evidence="2" id="KW-0963">Cytoplasm</keyword>
<evidence type="ECO:0000256" key="3">
    <source>
        <dbReference type="ARBA" id="ARBA00023212"/>
    </source>
</evidence>
<dbReference type="InterPro" id="IPR048491">
    <property type="entry name" value="XMAP215_CLASP_TOG"/>
</dbReference>
<feature type="region of interest" description="Disordered" evidence="4">
    <location>
        <begin position="467"/>
        <end position="528"/>
    </location>
</feature>
<dbReference type="Proteomes" id="UP000537039">
    <property type="component" value="Unassembled WGS sequence"/>
</dbReference>
<feature type="region of interest" description="Disordered" evidence="4">
    <location>
        <begin position="850"/>
        <end position="869"/>
    </location>
</feature>
<dbReference type="Gene3D" id="1.25.10.10">
    <property type="entry name" value="Leucine-rich Repeat Variant"/>
    <property type="match status" value="2"/>
</dbReference>
<dbReference type="AlphaFoldDB" id="A0A7L0AGD0"/>
<accession>A0A7L0AGD0</accession>
<evidence type="ECO:0000259" key="5">
    <source>
        <dbReference type="SMART" id="SM01349"/>
    </source>
</evidence>
<dbReference type="EMBL" id="VXAE01003755">
    <property type="protein sequence ID" value="NXJ33858.1"/>
    <property type="molecule type" value="Genomic_DNA"/>
</dbReference>
<feature type="compositionally biased region" description="Low complexity" evidence="4">
    <location>
        <begin position="176"/>
        <end position="190"/>
    </location>
</feature>
<dbReference type="SUPFAM" id="SSF48371">
    <property type="entry name" value="ARM repeat"/>
    <property type="match status" value="2"/>
</dbReference>
<dbReference type="SMART" id="SM01349">
    <property type="entry name" value="TOG"/>
    <property type="match status" value="1"/>
</dbReference>
<evidence type="ECO:0000256" key="4">
    <source>
        <dbReference type="SAM" id="MobiDB-lite"/>
    </source>
</evidence>
<dbReference type="FunFam" id="1.25.10.10:FF:000050">
    <property type="entry name" value="Cytoskeleton-associated protein 5 isoform X1"/>
    <property type="match status" value="1"/>
</dbReference>
<feature type="domain" description="TOG" evidence="5">
    <location>
        <begin position="238"/>
        <end position="476"/>
    </location>
</feature>
<organism evidence="6 7">
    <name type="scientific">Ciconia maguari</name>
    <dbReference type="NCBI Taxonomy" id="52777"/>
    <lineage>
        <taxon>Eukaryota</taxon>
        <taxon>Metazoa</taxon>
        <taxon>Chordata</taxon>
        <taxon>Craniata</taxon>
        <taxon>Vertebrata</taxon>
        <taxon>Euteleostomi</taxon>
        <taxon>Archelosauria</taxon>
        <taxon>Archosauria</taxon>
        <taxon>Dinosauria</taxon>
        <taxon>Saurischia</taxon>
        <taxon>Theropoda</taxon>
        <taxon>Coelurosauria</taxon>
        <taxon>Aves</taxon>
        <taxon>Neognathae</taxon>
        <taxon>Neoaves</taxon>
        <taxon>Aequornithes</taxon>
        <taxon>Ciconiiformes</taxon>
        <taxon>Ciconiidae</taxon>
        <taxon>Ciconia</taxon>
    </lineage>
</organism>
<dbReference type="InterPro" id="IPR011989">
    <property type="entry name" value="ARM-like"/>
</dbReference>
<evidence type="ECO:0000256" key="2">
    <source>
        <dbReference type="ARBA" id="ARBA00022490"/>
    </source>
</evidence>
<dbReference type="Pfam" id="PF21041">
    <property type="entry name" value="XMAP215_CLASP_TOG"/>
    <property type="match status" value="1"/>
</dbReference>
<dbReference type="InterPro" id="IPR045110">
    <property type="entry name" value="XMAP215"/>
</dbReference>
<feature type="non-terminal residue" evidence="6">
    <location>
        <position position="1084"/>
    </location>
</feature>
<dbReference type="InterPro" id="IPR016024">
    <property type="entry name" value="ARM-type_fold"/>
</dbReference>
<dbReference type="GO" id="GO:0030951">
    <property type="term" value="P:establishment or maintenance of microtubule cytoskeleton polarity"/>
    <property type="evidence" value="ECO:0007669"/>
    <property type="project" value="InterPro"/>
</dbReference>
<feature type="region of interest" description="Disordered" evidence="4">
    <location>
        <begin position="952"/>
        <end position="973"/>
    </location>
</feature>
<feature type="non-terminal residue" evidence="6">
    <location>
        <position position="1"/>
    </location>
</feature>
<feature type="compositionally biased region" description="Polar residues" evidence="4">
    <location>
        <begin position="960"/>
        <end position="973"/>
    </location>
</feature>
<keyword evidence="3" id="KW-0206">Cytoskeleton</keyword>
<dbReference type="InterPro" id="IPR034085">
    <property type="entry name" value="TOG"/>
</dbReference>
<dbReference type="GO" id="GO:0046785">
    <property type="term" value="P:microtubule polymerization"/>
    <property type="evidence" value="ECO:0007669"/>
    <property type="project" value="InterPro"/>
</dbReference>
<dbReference type="GO" id="GO:0007051">
    <property type="term" value="P:spindle organization"/>
    <property type="evidence" value="ECO:0007669"/>
    <property type="project" value="InterPro"/>
</dbReference>
<evidence type="ECO:0000256" key="1">
    <source>
        <dbReference type="ARBA" id="ARBA00004245"/>
    </source>
</evidence>
<reference evidence="6 7" key="1">
    <citation type="submission" date="2019-09" db="EMBL/GenBank/DDBJ databases">
        <title>Bird 10,000 Genomes (B10K) Project - Family phase.</title>
        <authorList>
            <person name="Zhang G."/>
        </authorList>
    </citation>
    <scope>NUCLEOTIDE SEQUENCE [LARGE SCALE GENOMIC DNA]</scope>
    <source>
        <strain evidence="6">B10K-DU-001-47</strain>
        <tissue evidence="6">Muscle</tissue>
    </source>
</reference>
<feature type="compositionally biased region" description="Polar residues" evidence="4">
    <location>
        <begin position="509"/>
        <end position="526"/>
    </location>
</feature>
<sequence>QNNVRAAALATVNAWAEQTGMKEWLEGEDLSEELKKENPFLRQELLGWLAEKLPTLRSVPSDLLLCVPHLYSCLEDRNGDVRKKAQDALPFFMMHLGFEKMAKATGKLKPTSKDQVLAMLEKAKANMPAKPAPPVKASSRVVGGAAPARFQPASALAEDSGSNNTESKPDPKKAKAGGASSKAKGVQGKKVLSKPNLKEDDDKSGPIFIIVPNGKEQRMKDEKGLKVLKWNFTTPRDEYIEQLKTQMSSCVAKWLQDEMFHADFQHHNKALAVMIEHLESEKDGVISCLDLILKWLTLRFFDTNTSVLMKALEYLKLLFNLLSQEEYHLTENEASSFIPYLILKVGEPKDVIRKDVRAILNRMCLIYPASKMFTFIMEGTKSKNSKQRAECLEELGCLVESYGMNVCQPTPGKALKEMATHIGDRDNTVRNAALNTIVTVYNVHGDQVFKLIGNLSEKDMSMLEERIKRSAKRPSAAPVRQAEEKPQRTQNISANASMLRRGPAEDMSSKLNQNRNMGSHSETTHTVPREFQLDLDEIENDNGTVRCEMPALVQHKLDDIFEPVLIPEPKIRAVSPHFDDMHSNTASTINFVISQVASGDINTSIQALAQIDEVLRQEDKAEAMSGHIDQFLIATFMQLRLIYNTHMADEKLDKDEIVKLYSCIIGSMISLFQIESLAREASTGVLKDLMHGLITLMLDSRVEDLEEGEQVIRSVNLLVVKVLEKSDQTNILSALLVLLQDSLLATASSPKFSELVMKCLWRMVRLLPETINSINLDRILLDIHIFMKVFPKEKLKQCKSEFPIRTLKTLLHTLCKLKGPKILDHLTMIDNKNESELEAHLCRVMKHSMDQTGSKADKDTEKGASRIEEKASKAKVNDILAEIFKKIGSKENTKEGLAELYEYKKKYSDADIEPFLKNSSQFFQSYVERGLRLIETEREGKGRIAASTGISPQMEGTCVPASTHTVSSSIGNTNGEEVGPSVYLERLKILRQRCGLDNAKQEDRPPLMSLLSKPAVPTVASSTDMLHSKLSQLRESREQYQHLDLDSNQTHSSGIGTTLASPSSAAANIDDLKKRLERIKSSRK</sequence>
<feature type="region of interest" description="Disordered" evidence="4">
    <location>
        <begin position="1042"/>
        <end position="1066"/>
    </location>
</feature>
<protein>
    <submittedName>
        <fullName evidence="6">CKAP5 protein</fullName>
    </submittedName>
</protein>
<dbReference type="GO" id="GO:0061863">
    <property type="term" value="F:microtubule plus end polymerase"/>
    <property type="evidence" value="ECO:0007669"/>
    <property type="project" value="InterPro"/>
</dbReference>
<evidence type="ECO:0000313" key="6">
    <source>
        <dbReference type="EMBL" id="NXJ33858.1"/>
    </source>
</evidence>
<comment type="caution">
    <text evidence="6">The sequence shown here is derived from an EMBL/GenBank/DDBJ whole genome shotgun (WGS) entry which is preliminary data.</text>
</comment>
<keyword evidence="7" id="KW-1185">Reference proteome</keyword>
<comment type="subcellular location">
    <subcellularLocation>
        <location evidence="1">Cytoplasm</location>
        <location evidence="1">Cytoskeleton</location>
    </subcellularLocation>
</comment>
<feature type="region of interest" description="Disordered" evidence="4">
    <location>
        <begin position="154"/>
        <end position="199"/>
    </location>
</feature>
<feature type="compositionally biased region" description="Polar residues" evidence="4">
    <location>
        <begin position="1046"/>
        <end position="1066"/>
    </location>
</feature>
<gene>
    <name evidence="6" type="primary">Ckap5</name>
    <name evidence="6" type="ORF">CICMAG_R01496</name>
</gene>
<name>A0A7L0AGD0_9AVES</name>
<dbReference type="PANTHER" id="PTHR12609">
    <property type="entry name" value="MICROTUBULE ASSOCIATED PROTEIN XMAP215"/>
    <property type="match status" value="1"/>
</dbReference>
<feature type="compositionally biased region" description="Basic and acidic residues" evidence="4">
    <location>
        <begin position="855"/>
        <end position="869"/>
    </location>
</feature>
<proteinExistence type="predicted"/>
<evidence type="ECO:0000313" key="7">
    <source>
        <dbReference type="Proteomes" id="UP000537039"/>
    </source>
</evidence>
<dbReference type="GO" id="GO:0051010">
    <property type="term" value="F:microtubule plus-end binding"/>
    <property type="evidence" value="ECO:0007669"/>
    <property type="project" value="InterPro"/>
</dbReference>